<comment type="caution">
    <text evidence="2">The sequence shown here is derived from an EMBL/GenBank/DDBJ whole genome shotgun (WGS) entry which is preliminary data.</text>
</comment>
<sequence length="923" mass="100123">MRFPAACDYECEEEGFMCEGCEKSIRSACAGLVPGLEFLADTGSEEDLISKSDHEAHFSGTPVGGSDRPIWLITAYGPVQANKSVKLEVLLRDFIAADDDHVIVFRSLESGFTRPPLGGAAECRGIAAIASSNDTVGIPEEDAATAEDCPDFSFNHTLGFARVWTTLASWRVALVADNEIAAAWYQDLDKEELGDAAAYHGTTAFTSASVNQANTAASSRKQSWMSSAIAGDAMVEVVVEDVPQTTTEDAPEFTMPEAEESEDISGCPEPDISMEAVPETPPPATGGHLALGDVDFVTEPSGVDTDFVAEASDVTMIDEEAEAPTLAQEDCPLVSGSTEHYDKGAKQIYKVAEKASYSSIVARFDNDVDYTTHSMSNGFDREFLHIQAQRALGTGVHGSGGHERVQAFTNVIWLDATQDYTPEEWDQWLRHQLNRQLQPARRTHEEKLRNAERSRAAQLEADARRFVKGKEQSKGSGKGGRYCQTKENAELLFDFAAMRKLPRQATVLPRLRQAALQDAEFETRSARPRAQETVLAVQLGLLLSKRVDEADSQLCGAPCWLPLGLSAFFAPDTLKIWKARHKHRVQHARPDTAFTDVSAEPASRGFPCEPSSRVGSLVSLLSASQTPGLWRSGQEDEVQPRRRLRSCFHEDYGKARAPPSGNRKLSGAAVAEKAPNIYPSKVRLPALQRAQRRKFVLVMLSAGGQSSIPPDTPPTLHPKARASPALRVGWLGWCDTAALHCSRCLHLCGDEAIAPDATPPSVKDAELVLRFWVFASPPPFQVHEASNCRPESQETGDSLVQSCDRGATASLTVLLSAVLDPTLDADVVSLGNLEIQKLYADYKAKFGDHPSAEADPSADQLASLKQVVAAGSVPYADFSLFGLRLLRKQTFTSYTLNVATGEWSKKEQPGPSSNLPCNAGSSC</sequence>
<gene>
    <name evidence="2" type="ORF">AK812_SmicGene9602</name>
</gene>
<accession>A0A1Q9EI05</accession>
<name>A0A1Q9EI05_SYMMI</name>
<protein>
    <submittedName>
        <fullName evidence="2">Uncharacterized protein</fullName>
    </submittedName>
</protein>
<dbReference type="AlphaFoldDB" id="A0A1Q9EI05"/>
<dbReference type="EMBL" id="LSRX01000148">
    <property type="protein sequence ID" value="OLQ07055.1"/>
    <property type="molecule type" value="Genomic_DNA"/>
</dbReference>
<reference evidence="2 3" key="1">
    <citation type="submission" date="2016-02" db="EMBL/GenBank/DDBJ databases">
        <title>Genome analysis of coral dinoflagellate symbionts highlights evolutionary adaptations to a symbiotic lifestyle.</title>
        <authorList>
            <person name="Aranda M."/>
            <person name="Li Y."/>
            <person name="Liew Y.J."/>
            <person name="Baumgarten S."/>
            <person name="Simakov O."/>
            <person name="Wilson M."/>
            <person name="Piel J."/>
            <person name="Ashoor H."/>
            <person name="Bougouffa S."/>
            <person name="Bajic V.B."/>
            <person name="Ryu T."/>
            <person name="Ravasi T."/>
            <person name="Bayer T."/>
            <person name="Micklem G."/>
            <person name="Kim H."/>
            <person name="Bhak J."/>
            <person name="Lajeunesse T.C."/>
            <person name="Voolstra C.R."/>
        </authorList>
    </citation>
    <scope>NUCLEOTIDE SEQUENCE [LARGE SCALE GENOMIC DNA]</scope>
    <source>
        <strain evidence="2 3">CCMP2467</strain>
    </source>
</reference>
<dbReference type="Proteomes" id="UP000186817">
    <property type="component" value="Unassembled WGS sequence"/>
</dbReference>
<keyword evidence="3" id="KW-1185">Reference proteome</keyword>
<evidence type="ECO:0000313" key="2">
    <source>
        <dbReference type="EMBL" id="OLQ07055.1"/>
    </source>
</evidence>
<feature type="compositionally biased region" description="Polar residues" evidence="1">
    <location>
        <begin position="910"/>
        <end position="923"/>
    </location>
</feature>
<organism evidence="2 3">
    <name type="scientific">Symbiodinium microadriaticum</name>
    <name type="common">Dinoflagellate</name>
    <name type="synonym">Zooxanthella microadriatica</name>
    <dbReference type="NCBI Taxonomy" id="2951"/>
    <lineage>
        <taxon>Eukaryota</taxon>
        <taxon>Sar</taxon>
        <taxon>Alveolata</taxon>
        <taxon>Dinophyceae</taxon>
        <taxon>Suessiales</taxon>
        <taxon>Symbiodiniaceae</taxon>
        <taxon>Symbiodinium</taxon>
    </lineage>
</organism>
<feature type="region of interest" description="Disordered" evidence="1">
    <location>
        <begin position="903"/>
        <end position="923"/>
    </location>
</feature>
<proteinExistence type="predicted"/>
<evidence type="ECO:0000256" key="1">
    <source>
        <dbReference type="SAM" id="MobiDB-lite"/>
    </source>
</evidence>
<feature type="region of interest" description="Disordered" evidence="1">
    <location>
        <begin position="246"/>
        <end position="266"/>
    </location>
</feature>
<evidence type="ECO:0000313" key="3">
    <source>
        <dbReference type="Proteomes" id="UP000186817"/>
    </source>
</evidence>
<dbReference type="OrthoDB" id="10314484at2759"/>